<dbReference type="InterPro" id="IPR015433">
    <property type="entry name" value="PI3/4_kinase"/>
</dbReference>
<dbReference type="STRING" id="691883.A0A058ZDU1"/>
<dbReference type="Pfam" id="PF00794">
    <property type="entry name" value="PI3K_rbd"/>
    <property type="match status" value="1"/>
</dbReference>
<dbReference type="SMART" id="SM00146">
    <property type="entry name" value="PI3Kc"/>
    <property type="match status" value="1"/>
</dbReference>
<dbReference type="SUPFAM" id="SSF56112">
    <property type="entry name" value="Protein kinase-like (PK-like)"/>
    <property type="match status" value="1"/>
</dbReference>
<dbReference type="InterPro" id="IPR035448">
    <property type="entry name" value="PI3Kc"/>
</dbReference>
<dbReference type="GO" id="GO:0035005">
    <property type="term" value="F:1-phosphatidylinositol-4-phosphate 3-kinase activity"/>
    <property type="evidence" value="ECO:0007669"/>
    <property type="project" value="TreeGrafter"/>
</dbReference>
<dbReference type="Pfam" id="PF00454">
    <property type="entry name" value="PI3_PI4_kinase"/>
    <property type="match status" value="1"/>
</dbReference>
<dbReference type="EC" id="2.7.1.137" evidence="2"/>
<dbReference type="SMART" id="SM00145">
    <property type="entry name" value="PI3Ka"/>
    <property type="match status" value="1"/>
</dbReference>
<dbReference type="Proteomes" id="UP000030693">
    <property type="component" value="Unassembled WGS sequence"/>
</dbReference>
<evidence type="ECO:0000259" key="11">
    <source>
        <dbReference type="PROSITE" id="PS51547"/>
    </source>
</evidence>
<dbReference type="InterPro" id="IPR016024">
    <property type="entry name" value="ARM-type_fold"/>
</dbReference>
<evidence type="ECO:0000256" key="6">
    <source>
        <dbReference type="ARBA" id="ARBA00022840"/>
    </source>
</evidence>
<evidence type="ECO:0000256" key="3">
    <source>
        <dbReference type="ARBA" id="ARBA00022679"/>
    </source>
</evidence>
<dbReference type="InterPro" id="IPR042236">
    <property type="entry name" value="PI3K_accessory_sf"/>
</dbReference>
<dbReference type="PROSITE" id="PS00915">
    <property type="entry name" value="PI3_4_KINASE_1"/>
    <property type="match status" value="1"/>
</dbReference>
<proteinExistence type="inferred from homology"/>
<keyword evidence="6" id="KW-0067">ATP-binding</keyword>
<evidence type="ECO:0000256" key="1">
    <source>
        <dbReference type="ARBA" id="ARBA00001498"/>
    </source>
</evidence>
<evidence type="ECO:0000256" key="4">
    <source>
        <dbReference type="ARBA" id="ARBA00022741"/>
    </source>
</evidence>
<dbReference type="Pfam" id="PF00792">
    <property type="entry name" value="PI3K_C2"/>
    <property type="match status" value="1"/>
</dbReference>
<dbReference type="Gene3D" id="3.30.1010.10">
    <property type="entry name" value="Phosphatidylinositol 3-kinase Catalytic Subunit, Chain A, domain 4"/>
    <property type="match status" value="1"/>
</dbReference>
<dbReference type="InterPro" id="IPR011009">
    <property type="entry name" value="Kinase-like_dom_sf"/>
</dbReference>
<keyword evidence="3" id="KW-0808">Transferase</keyword>
<dbReference type="FunFam" id="3.30.1010.10:FF:000008">
    <property type="entry name" value="Phosphatidylinositol 4,5-bisphosphate 3-kinase catalytic subunit gamma"/>
    <property type="match status" value="1"/>
</dbReference>
<dbReference type="SMART" id="SM00142">
    <property type="entry name" value="PI3K_C2"/>
    <property type="match status" value="1"/>
</dbReference>
<feature type="domain" description="C2 PI3K-type" evidence="11">
    <location>
        <begin position="272"/>
        <end position="464"/>
    </location>
</feature>
<dbReference type="PROSITE" id="PS51546">
    <property type="entry name" value="PI3K_RBD"/>
    <property type="match status" value="1"/>
</dbReference>
<dbReference type="SUPFAM" id="SSF49562">
    <property type="entry name" value="C2 domain (Calcium/lipid-binding domain, CaLB)"/>
    <property type="match status" value="1"/>
</dbReference>
<dbReference type="GO" id="GO:0032060">
    <property type="term" value="P:bleb assembly"/>
    <property type="evidence" value="ECO:0007669"/>
    <property type="project" value="UniProtKB-ARBA"/>
</dbReference>
<dbReference type="PANTHER" id="PTHR10048">
    <property type="entry name" value="PHOSPHATIDYLINOSITOL KINASE"/>
    <property type="match status" value="1"/>
</dbReference>
<dbReference type="GO" id="GO:0043491">
    <property type="term" value="P:phosphatidylinositol 3-kinase/protein kinase B signal transduction"/>
    <property type="evidence" value="ECO:0007669"/>
    <property type="project" value="TreeGrafter"/>
</dbReference>
<dbReference type="GO" id="GO:0048015">
    <property type="term" value="P:phosphatidylinositol-mediated signaling"/>
    <property type="evidence" value="ECO:0007669"/>
    <property type="project" value="TreeGrafter"/>
</dbReference>
<dbReference type="AlphaFoldDB" id="A0A058ZDU1"/>
<evidence type="ECO:0000259" key="9">
    <source>
        <dbReference type="PROSITE" id="PS51545"/>
    </source>
</evidence>
<dbReference type="PROSITE" id="PS00916">
    <property type="entry name" value="PI3_4_KINASE_2"/>
    <property type="match status" value="1"/>
</dbReference>
<evidence type="ECO:0000256" key="7">
    <source>
        <dbReference type="PROSITE-ProRule" id="PRU00880"/>
    </source>
</evidence>
<dbReference type="GeneID" id="20525775"/>
<dbReference type="InterPro" id="IPR029071">
    <property type="entry name" value="Ubiquitin-like_domsf"/>
</dbReference>
<dbReference type="SUPFAM" id="SSF54236">
    <property type="entry name" value="Ubiquitin-like"/>
    <property type="match status" value="1"/>
</dbReference>
<dbReference type="Gene3D" id="1.25.40.70">
    <property type="entry name" value="Phosphatidylinositol 3-kinase, accessory domain (PIK)"/>
    <property type="match status" value="1"/>
</dbReference>
<dbReference type="InterPro" id="IPR002420">
    <property type="entry name" value="PI3K-type_C2_dom"/>
</dbReference>
<feature type="domain" description="PI3K/PI4K catalytic" evidence="8">
    <location>
        <begin position="758"/>
        <end position="1036"/>
    </location>
</feature>
<dbReference type="InterPro" id="IPR001263">
    <property type="entry name" value="PI3K_accessory_dom"/>
</dbReference>
<dbReference type="GO" id="GO:0050920">
    <property type="term" value="P:regulation of chemotaxis"/>
    <property type="evidence" value="ECO:0007669"/>
    <property type="project" value="UniProtKB-ARBA"/>
</dbReference>
<dbReference type="EMBL" id="KB932202">
    <property type="protein sequence ID" value="KCV71632.1"/>
    <property type="molecule type" value="Genomic_DNA"/>
</dbReference>
<evidence type="ECO:0000259" key="10">
    <source>
        <dbReference type="PROSITE" id="PS51546"/>
    </source>
</evidence>
<dbReference type="Gene3D" id="1.10.1070.11">
    <property type="entry name" value="Phosphatidylinositol 3-/4-kinase, catalytic domain"/>
    <property type="match status" value="1"/>
</dbReference>
<evidence type="ECO:0000313" key="12">
    <source>
        <dbReference type="EMBL" id="KCV71632.1"/>
    </source>
</evidence>
<comment type="catalytic activity">
    <reaction evidence="1">
        <text>a 1,2-diacyl-sn-glycero-3-phospho-(1D-myo-inositol) + ATP = a 1,2-diacyl-sn-glycero-3-phospho-(1D-myo-inositol-3-phosphate) + ADP + H(+)</text>
        <dbReference type="Rhea" id="RHEA:12709"/>
        <dbReference type="ChEBI" id="CHEBI:15378"/>
        <dbReference type="ChEBI" id="CHEBI:30616"/>
        <dbReference type="ChEBI" id="CHEBI:57880"/>
        <dbReference type="ChEBI" id="CHEBI:58088"/>
        <dbReference type="ChEBI" id="CHEBI:456216"/>
        <dbReference type="EC" id="2.7.1.137"/>
    </reaction>
</comment>
<dbReference type="Gene3D" id="3.10.20.770">
    <property type="match status" value="1"/>
</dbReference>
<reference evidence="12" key="1">
    <citation type="submission" date="2013-04" db="EMBL/GenBank/DDBJ databases">
        <title>The Genome Sequence of Fonticula alba ATCC 38817.</title>
        <authorList>
            <consortium name="The Broad Institute Genomics Platform"/>
            <person name="Russ C."/>
            <person name="Cuomo C."/>
            <person name="Burger G."/>
            <person name="Gray M.W."/>
            <person name="Holland P.W.H."/>
            <person name="King N."/>
            <person name="Lang F.B.F."/>
            <person name="Roger A.J."/>
            <person name="Ruiz-Trillo I."/>
            <person name="Brown M."/>
            <person name="Walker B."/>
            <person name="Young S."/>
            <person name="Zeng Q."/>
            <person name="Gargeya S."/>
            <person name="Fitzgerald M."/>
            <person name="Haas B."/>
            <person name="Abouelleil A."/>
            <person name="Allen A.W."/>
            <person name="Alvarado L."/>
            <person name="Arachchi H.M."/>
            <person name="Berlin A.M."/>
            <person name="Chapman S.B."/>
            <person name="Gainer-Dewar J."/>
            <person name="Goldberg J."/>
            <person name="Griggs A."/>
            <person name="Gujja S."/>
            <person name="Hansen M."/>
            <person name="Howarth C."/>
            <person name="Imamovic A."/>
            <person name="Ireland A."/>
            <person name="Larimer J."/>
            <person name="McCowan C."/>
            <person name="Murphy C."/>
            <person name="Pearson M."/>
            <person name="Poon T.W."/>
            <person name="Priest M."/>
            <person name="Roberts A."/>
            <person name="Saif S."/>
            <person name="Shea T."/>
            <person name="Sisk P."/>
            <person name="Sykes S."/>
            <person name="Wortman J."/>
            <person name="Nusbaum C."/>
            <person name="Birren B."/>
        </authorList>
    </citation>
    <scope>NUCLEOTIDE SEQUENCE [LARGE SCALE GENOMIC DNA]</scope>
    <source>
        <strain evidence="12">ATCC 38817</strain>
    </source>
</reference>
<dbReference type="OrthoDB" id="67688at2759"/>
<accession>A0A058ZDU1</accession>
<dbReference type="InterPro" id="IPR035892">
    <property type="entry name" value="C2_domain_sf"/>
</dbReference>
<dbReference type="CDD" id="cd00891">
    <property type="entry name" value="PI3Kc"/>
    <property type="match status" value="1"/>
</dbReference>
<protein>
    <recommendedName>
        <fullName evidence="2">phosphatidylinositol 3-kinase</fullName>
        <ecNumber evidence="2">2.7.1.137</ecNumber>
    </recommendedName>
</protein>
<dbReference type="GO" id="GO:0005886">
    <property type="term" value="C:plasma membrane"/>
    <property type="evidence" value="ECO:0007669"/>
    <property type="project" value="TreeGrafter"/>
</dbReference>
<comment type="similarity">
    <text evidence="7">Belongs to the PI3/PI4-kinase family.</text>
</comment>
<dbReference type="PANTHER" id="PTHR10048:SF14">
    <property type="entry name" value="LD28067P"/>
    <property type="match status" value="1"/>
</dbReference>
<evidence type="ECO:0000256" key="5">
    <source>
        <dbReference type="ARBA" id="ARBA00022777"/>
    </source>
</evidence>
<dbReference type="InterPro" id="IPR018936">
    <property type="entry name" value="PI3/4_kinase_CS"/>
</dbReference>
<evidence type="ECO:0000313" key="13">
    <source>
        <dbReference type="Proteomes" id="UP000030693"/>
    </source>
</evidence>
<dbReference type="InterPro" id="IPR000341">
    <property type="entry name" value="PI3K_Ras-bd_dom"/>
</dbReference>
<evidence type="ECO:0000256" key="2">
    <source>
        <dbReference type="ARBA" id="ARBA00012073"/>
    </source>
</evidence>
<dbReference type="Gene3D" id="2.60.40.150">
    <property type="entry name" value="C2 domain"/>
    <property type="match status" value="1"/>
</dbReference>
<feature type="domain" description="PIK helical" evidence="9">
    <location>
        <begin position="510"/>
        <end position="687"/>
    </location>
</feature>
<organism evidence="12">
    <name type="scientific">Fonticula alba</name>
    <name type="common">Slime mold</name>
    <dbReference type="NCBI Taxonomy" id="691883"/>
    <lineage>
        <taxon>Eukaryota</taxon>
        <taxon>Rotosphaerida</taxon>
        <taxon>Fonticulaceae</taxon>
        <taxon>Fonticula</taxon>
    </lineage>
</organism>
<gene>
    <name evidence="12" type="ORF">H696_01050</name>
</gene>
<feature type="domain" description="PI3K-RBD" evidence="10">
    <location>
        <begin position="134"/>
        <end position="223"/>
    </location>
</feature>
<dbReference type="RefSeq" id="XP_009493210.1">
    <property type="nucleotide sequence ID" value="XM_009494935.1"/>
</dbReference>
<name>A0A058ZDU1_FONAL</name>
<keyword evidence="13" id="KW-1185">Reference proteome</keyword>
<dbReference type="PROSITE" id="PS51547">
    <property type="entry name" value="C2_PI3K"/>
    <property type="match status" value="1"/>
</dbReference>
<dbReference type="InterPro" id="IPR000403">
    <property type="entry name" value="PI3/4_kinase_cat_dom"/>
</dbReference>
<dbReference type="OMA" id="NYDMYIL"/>
<dbReference type="GO" id="GO:0005942">
    <property type="term" value="C:phosphatidylinositol 3-kinase complex"/>
    <property type="evidence" value="ECO:0007669"/>
    <property type="project" value="TreeGrafter"/>
</dbReference>
<dbReference type="GO" id="GO:0016303">
    <property type="term" value="F:1-phosphatidylinositol-3-kinase activity"/>
    <property type="evidence" value="ECO:0007669"/>
    <property type="project" value="UniProtKB-EC"/>
</dbReference>
<dbReference type="PROSITE" id="PS50290">
    <property type="entry name" value="PI3_4_KINASE_3"/>
    <property type="match status" value="1"/>
</dbReference>
<keyword evidence="5" id="KW-0418">Kinase</keyword>
<dbReference type="GO" id="GO:0005737">
    <property type="term" value="C:cytoplasm"/>
    <property type="evidence" value="ECO:0007669"/>
    <property type="project" value="TreeGrafter"/>
</dbReference>
<dbReference type="GO" id="GO:0016477">
    <property type="term" value="P:cell migration"/>
    <property type="evidence" value="ECO:0007669"/>
    <property type="project" value="TreeGrafter"/>
</dbReference>
<dbReference type="InterPro" id="IPR036940">
    <property type="entry name" value="PI3/4_kinase_cat_sf"/>
</dbReference>
<dbReference type="Pfam" id="PF00613">
    <property type="entry name" value="PI3Ka"/>
    <property type="match status" value="1"/>
</dbReference>
<dbReference type="SUPFAM" id="SSF48371">
    <property type="entry name" value="ARM repeat"/>
    <property type="match status" value="1"/>
</dbReference>
<dbReference type="CDD" id="cd08380">
    <property type="entry name" value="C2_PI3K_like"/>
    <property type="match status" value="1"/>
</dbReference>
<dbReference type="PROSITE" id="PS51545">
    <property type="entry name" value="PIK_HELICAL"/>
    <property type="match status" value="1"/>
</dbReference>
<evidence type="ECO:0000259" key="8">
    <source>
        <dbReference type="PROSITE" id="PS50290"/>
    </source>
</evidence>
<dbReference type="GO" id="GO:0005524">
    <property type="term" value="F:ATP binding"/>
    <property type="evidence" value="ECO:0007669"/>
    <property type="project" value="UniProtKB-KW"/>
</dbReference>
<dbReference type="eggNOG" id="KOG0904">
    <property type="taxonomic scope" value="Eukaryota"/>
</dbReference>
<sequence>MTSTGRRVRGQTEAQRLAARELRHSELLLNKRISHLIDFGLYRFVQTTDREVLTFRRRMVGLRWRALAQRAGRHLHEGADGSSSATHASPRIHPADYMTEPFLDTLPFDLEPHIAQGSSPALAVTDATDTAPRRAVIRLNVMVGSVNRAVLAQVDETVDQLITNNVLKFWRKLSLPEDSTCDDYVLKLAGSADYLGGPHPLLSFEAIRRAVSRRESIVVRLLPKGDLLTQDSQWTENWDLIEDTVGRAGTHQQLSSLDRAPEDIRTLSLWDLHQPLRVRVLGLDNLSAALAAGAAAAAAADKSLPALEQVYVEAALYHGGELLGITSAAGDDELAVREAATRRSVRRTTFAAVGSQLSGPGGPGLGHIRWDSWLTFGVRLQDLPRATRLCLTVYGRAGSGTGSGTAIPLGWVNFLLMDSAGQLAQGVIGGLHLWPSEAANPIGCCVPNPCPDAAKRFTLYLQLDEYSVPVMHPDELPGLDLAPKTGDISPEGTEAATLAMGDGPKPAPVPEAIEQPAPAELAILERVRQMDPLSKLDPGTKRLVWRHRRFLRQRYPDALPKLLLSAPWDRQADVAEARELVANWPRLEPEAALELLDANFADAHVRAFAVAHLAHLDNAVLVDFLVQLIQVLKYEPYHDSALARFLLRRALASRRVGHHFFWHLRAEMHWPEIQVRFALYLETYLRGAGSYLRHLERQSNVIGHLARAALAIKPAKNSERRAILHRHLADLAPGVMGAGMEAPFELSLNPRWEASGVLVDRCKFMGSKKLPLWLVFENADAPHGPPHHVIFKSGDDLRQDMLTLQMIGLMDKMWKRHGLDLRMLPYGCISLGDQVGMIEVVLNAETVSDIQFMYGGSTAAFRETPIADWLRGLHKNEEDYMKAVDNFTLSCAGYCVATYILGIGDRHNDNIMVTTSGQLFHIDYGHFLGNIKRKFGWKRERAPFVLTPDFVYLMETKCPNEFERFQDLCVQAYLIVRRDARLFLNLFAMMLSTGIPELKHADDIGYLRDALCLDLSPEEAAAEFRSLISESLRLGWSTQLNWLIHNLVHQR</sequence>
<dbReference type="FunFam" id="1.10.1070.11:FF:000001">
    <property type="entry name" value="Phosphatidylinositol 4,5-bisphosphate 3-kinase catalytic subunit"/>
    <property type="match status" value="1"/>
</dbReference>
<keyword evidence="4" id="KW-0547">Nucleotide-binding</keyword>
<dbReference type="SMART" id="SM00144">
    <property type="entry name" value="PI3K_rbd"/>
    <property type="match status" value="1"/>
</dbReference>